<evidence type="ECO:0000313" key="8">
    <source>
        <dbReference type="Proteomes" id="UP001056035"/>
    </source>
</evidence>
<evidence type="ECO:0000313" key="7">
    <source>
        <dbReference type="EMBL" id="UTI62896.1"/>
    </source>
</evidence>
<organism evidence="7 8">
    <name type="scientific">Paraconexibacter antarcticus</name>
    <dbReference type="NCBI Taxonomy" id="2949664"/>
    <lineage>
        <taxon>Bacteria</taxon>
        <taxon>Bacillati</taxon>
        <taxon>Actinomycetota</taxon>
        <taxon>Thermoleophilia</taxon>
        <taxon>Solirubrobacterales</taxon>
        <taxon>Paraconexibacteraceae</taxon>
        <taxon>Paraconexibacter</taxon>
    </lineage>
</organism>
<feature type="domain" description="Pyrroline-5-carboxylate reductase catalytic N-terminal" evidence="5">
    <location>
        <begin position="2"/>
        <end position="85"/>
    </location>
</feature>
<keyword evidence="4" id="KW-0028">Amino-acid biosynthesis</keyword>
<dbReference type="InterPro" id="IPR028939">
    <property type="entry name" value="P5C_Rdtase_cat_N"/>
</dbReference>
<dbReference type="InterPro" id="IPR008927">
    <property type="entry name" value="6-PGluconate_DH-like_C_sf"/>
</dbReference>
<accession>A0ABY5DPU4</accession>
<comment type="catalytic activity">
    <reaction evidence="4">
        <text>L-proline + NAD(+) = (S)-1-pyrroline-5-carboxylate + NADH + 2 H(+)</text>
        <dbReference type="Rhea" id="RHEA:14105"/>
        <dbReference type="ChEBI" id="CHEBI:15378"/>
        <dbReference type="ChEBI" id="CHEBI:17388"/>
        <dbReference type="ChEBI" id="CHEBI:57540"/>
        <dbReference type="ChEBI" id="CHEBI:57945"/>
        <dbReference type="ChEBI" id="CHEBI:60039"/>
        <dbReference type="EC" id="1.5.1.2"/>
    </reaction>
</comment>
<dbReference type="SUPFAM" id="SSF48179">
    <property type="entry name" value="6-phosphogluconate dehydrogenase C-terminal domain-like"/>
    <property type="match status" value="1"/>
</dbReference>
<keyword evidence="2 4" id="KW-0521">NADP</keyword>
<keyword evidence="4" id="KW-0641">Proline biosynthesis</keyword>
<evidence type="ECO:0000256" key="2">
    <source>
        <dbReference type="ARBA" id="ARBA00022857"/>
    </source>
</evidence>
<dbReference type="Proteomes" id="UP001056035">
    <property type="component" value="Chromosome"/>
</dbReference>
<comment type="pathway">
    <text evidence="4">Amino-acid biosynthesis; L-proline biosynthesis; L-proline from L-glutamate 5-semialdehyde: step 1/1.</text>
</comment>
<dbReference type="EMBL" id="CP098502">
    <property type="protein sequence ID" value="UTI62896.1"/>
    <property type="molecule type" value="Genomic_DNA"/>
</dbReference>
<dbReference type="Gene3D" id="3.40.50.720">
    <property type="entry name" value="NAD(P)-binding Rossmann-like Domain"/>
    <property type="match status" value="1"/>
</dbReference>
<evidence type="ECO:0000256" key="4">
    <source>
        <dbReference type="HAMAP-Rule" id="MF_01925"/>
    </source>
</evidence>
<reference evidence="7 8" key="1">
    <citation type="submission" date="2022-06" db="EMBL/GenBank/DDBJ databases">
        <title>Paraconexibacter antarcticus.</title>
        <authorList>
            <person name="Kim C.S."/>
        </authorList>
    </citation>
    <scope>NUCLEOTIDE SEQUENCE [LARGE SCALE GENOMIC DNA]</scope>
    <source>
        <strain evidence="7 8">02-257</strain>
    </source>
</reference>
<dbReference type="PIRSF" id="PIRSF000193">
    <property type="entry name" value="Pyrrol-5-carb_rd"/>
    <property type="match status" value="1"/>
</dbReference>
<name>A0ABY5DPU4_9ACTN</name>
<dbReference type="HAMAP" id="MF_01925">
    <property type="entry name" value="P5C_reductase"/>
    <property type="match status" value="1"/>
</dbReference>
<comment type="catalytic activity">
    <reaction evidence="4">
        <text>L-proline + NADP(+) = (S)-1-pyrroline-5-carboxylate + NADPH + 2 H(+)</text>
        <dbReference type="Rhea" id="RHEA:14109"/>
        <dbReference type="ChEBI" id="CHEBI:15378"/>
        <dbReference type="ChEBI" id="CHEBI:17388"/>
        <dbReference type="ChEBI" id="CHEBI:57783"/>
        <dbReference type="ChEBI" id="CHEBI:58349"/>
        <dbReference type="ChEBI" id="CHEBI:60039"/>
        <dbReference type="EC" id="1.5.1.2"/>
    </reaction>
</comment>
<evidence type="ECO:0000259" key="5">
    <source>
        <dbReference type="Pfam" id="PF03807"/>
    </source>
</evidence>
<comment type="similarity">
    <text evidence="1 4">Belongs to the pyrroline-5-carboxylate reductase family.</text>
</comment>
<evidence type="ECO:0000256" key="3">
    <source>
        <dbReference type="ARBA" id="ARBA00023002"/>
    </source>
</evidence>
<evidence type="ECO:0000256" key="1">
    <source>
        <dbReference type="ARBA" id="ARBA00005525"/>
    </source>
</evidence>
<protein>
    <recommendedName>
        <fullName evidence="4">Pyrroline-5-carboxylate reductase</fullName>
        <shortName evidence="4">P5C reductase</shortName>
        <shortName evidence="4">P5CR</shortName>
        <ecNumber evidence="4">1.5.1.2</ecNumber>
    </recommendedName>
    <alternativeName>
        <fullName evidence="4">PCA reductase</fullName>
    </alternativeName>
</protein>
<dbReference type="Gene3D" id="1.10.3730.10">
    <property type="entry name" value="ProC C-terminal domain-like"/>
    <property type="match status" value="1"/>
</dbReference>
<keyword evidence="4" id="KW-0963">Cytoplasm</keyword>
<dbReference type="InterPro" id="IPR036291">
    <property type="entry name" value="NAD(P)-bd_dom_sf"/>
</dbReference>
<dbReference type="Pfam" id="PF14748">
    <property type="entry name" value="P5CR_dimer"/>
    <property type="match status" value="1"/>
</dbReference>
<keyword evidence="8" id="KW-1185">Reference proteome</keyword>
<proteinExistence type="inferred from homology"/>
<evidence type="ECO:0000259" key="6">
    <source>
        <dbReference type="Pfam" id="PF14748"/>
    </source>
</evidence>
<comment type="subcellular location">
    <subcellularLocation>
        <location evidence="4">Cytoplasm</location>
    </subcellularLocation>
</comment>
<dbReference type="Pfam" id="PF03807">
    <property type="entry name" value="F420_oxidored"/>
    <property type="match status" value="1"/>
</dbReference>
<keyword evidence="3 4" id="KW-0560">Oxidoreductase</keyword>
<dbReference type="InterPro" id="IPR029036">
    <property type="entry name" value="P5CR_dimer"/>
</dbReference>
<feature type="domain" description="Pyrroline-5-carboxylate reductase dimerisation" evidence="6">
    <location>
        <begin position="145"/>
        <end position="242"/>
    </location>
</feature>
<gene>
    <name evidence="4" type="primary">proC</name>
    <name evidence="7" type="ORF">NBH00_16190</name>
</gene>
<dbReference type="SUPFAM" id="SSF51735">
    <property type="entry name" value="NAD(P)-binding Rossmann-fold domains"/>
    <property type="match status" value="1"/>
</dbReference>
<dbReference type="EC" id="1.5.1.2" evidence="4"/>
<dbReference type="InterPro" id="IPR000304">
    <property type="entry name" value="Pyrroline-COOH_reductase"/>
</dbReference>
<comment type="function">
    <text evidence="4">Catalyzes the reduction of 1-pyrroline-5-carboxylate (PCA) to L-proline.</text>
</comment>
<dbReference type="RefSeq" id="WP_254569631.1">
    <property type="nucleotide sequence ID" value="NZ_CP098502.1"/>
</dbReference>
<sequence length="246" mass="25332">MQIGLIGSGNMARAMVRGWGDPVLCTDALPERAAALAAEVGGEAVATNAELAERADLVVLCHKPPQLAAVAAEVAPHAKAVASILGGVPLSDLQAAYPETTVYRFLPSTPVEVRQGAVIHALEGAGDPEVLALFARLGTLVSLPEAQVDVAMGLMSNTPAYWALVAEAQIDAGIRRGLPADQAAELVVQTMAGTAALLRRREFDTLAVRREVTSPGGSTARGLDALERGGVRAAFSDAIDAVLGGR</sequence>
<dbReference type="PANTHER" id="PTHR11645:SF0">
    <property type="entry name" value="PYRROLINE-5-CARBOXYLATE REDUCTASE 3"/>
    <property type="match status" value="1"/>
</dbReference>
<dbReference type="PANTHER" id="PTHR11645">
    <property type="entry name" value="PYRROLINE-5-CARBOXYLATE REDUCTASE"/>
    <property type="match status" value="1"/>
</dbReference>